<evidence type="ECO:0000313" key="3">
    <source>
        <dbReference type="Proteomes" id="UP000799640"/>
    </source>
</evidence>
<protein>
    <submittedName>
        <fullName evidence="2">Uncharacterized protein</fullName>
    </submittedName>
</protein>
<keyword evidence="1" id="KW-0812">Transmembrane</keyword>
<evidence type="ECO:0000256" key="1">
    <source>
        <dbReference type="SAM" id="Phobius"/>
    </source>
</evidence>
<keyword evidence="3" id="KW-1185">Reference proteome</keyword>
<feature type="transmembrane region" description="Helical" evidence="1">
    <location>
        <begin position="23"/>
        <end position="46"/>
    </location>
</feature>
<keyword evidence="1" id="KW-1133">Transmembrane helix</keyword>
<dbReference type="AlphaFoldDB" id="A0A6G1HPW0"/>
<reference evidence="2" key="1">
    <citation type="journal article" date="2020" name="Stud. Mycol.">
        <title>101 Dothideomycetes genomes: a test case for predicting lifestyles and emergence of pathogens.</title>
        <authorList>
            <person name="Haridas S."/>
            <person name="Albert R."/>
            <person name="Binder M."/>
            <person name="Bloem J."/>
            <person name="Labutti K."/>
            <person name="Salamov A."/>
            <person name="Andreopoulos B."/>
            <person name="Baker S."/>
            <person name="Barry K."/>
            <person name="Bills G."/>
            <person name="Bluhm B."/>
            <person name="Cannon C."/>
            <person name="Castanera R."/>
            <person name="Culley D."/>
            <person name="Daum C."/>
            <person name="Ezra D."/>
            <person name="Gonzalez J."/>
            <person name="Henrissat B."/>
            <person name="Kuo A."/>
            <person name="Liang C."/>
            <person name="Lipzen A."/>
            <person name="Lutzoni F."/>
            <person name="Magnuson J."/>
            <person name="Mondo S."/>
            <person name="Nolan M."/>
            <person name="Ohm R."/>
            <person name="Pangilinan J."/>
            <person name="Park H.-J."/>
            <person name="Ramirez L."/>
            <person name="Alfaro M."/>
            <person name="Sun H."/>
            <person name="Tritt A."/>
            <person name="Yoshinaga Y."/>
            <person name="Zwiers L.-H."/>
            <person name="Turgeon B."/>
            <person name="Goodwin S."/>
            <person name="Spatafora J."/>
            <person name="Crous P."/>
            <person name="Grigoriev I."/>
        </authorList>
    </citation>
    <scope>NUCLEOTIDE SEQUENCE</scope>
    <source>
        <strain evidence="2">CBS 262.69</strain>
    </source>
</reference>
<feature type="transmembrane region" description="Helical" evidence="1">
    <location>
        <begin position="140"/>
        <end position="160"/>
    </location>
</feature>
<keyword evidence="1" id="KW-0472">Membrane</keyword>
<sequence length="185" mass="21049">MMVMADDRHVGGILASGFPVRHLGFRVAFSLHFVIAAWLCVFHFFWFVVFCYFWILICLVFCSSSSITSIRAAQKRRRRTKQKVLYPYPPPCTIPHIPPSSAWSLFSENVSWELDYCNWRRGMARRPDVAMEKQASFTKCLSVCVSVSGILFCFGVYTPIHCPSRCSSVKASVCLSELRLSVSSL</sequence>
<dbReference type="Proteomes" id="UP000799640">
    <property type="component" value="Unassembled WGS sequence"/>
</dbReference>
<name>A0A6G1HPW0_9PEZI</name>
<feature type="transmembrane region" description="Helical" evidence="1">
    <location>
        <begin position="52"/>
        <end position="73"/>
    </location>
</feature>
<organism evidence="2 3">
    <name type="scientific">Trichodelitschia bisporula</name>
    <dbReference type="NCBI Taxonomy" id="703511"/>
    <lineage>
        <taxon>Eukaryota</taxon>
        <taxon>Fungi</taxon>
        <taxon>Dikarya</taxon>
        <taxon>Ascomycota</taxon>
        <taxon>Pezizomycotina</taxon>
        <taxon>Dothideomycetes</taxon>
        <taxon>Dothideomycetes incertae sedis</taxon>
        <taxon>Phaeotrichales</taxon>
        <taxon>Phaeotrichaceae</taxon>
        <taxon>Trichodelitschia</taxon>
    </lineage>
</organism>
<accession>A0A6G1HPW0</accession>
<gene>
    <name evidence="2" type="ORF">EJ06DRAFT_120905</name>
</gene>
<proteinExistence type="predicted"/>
<dbReference type="EMBL" id="ML996701">
    <property type="protein sequence ID" value="KAF2398050.1"/>
    <property type="molecule type" value="Genomic_DNA"/>
</dbReference>
<evidence type="ECO:0000313" key="2">
    <source>
        <dbReference type="EMBL" id="KAF2398050.1"/>
    </source>
</evidence>